<dbReference type="InterPro" id="IPR025381">
    <property type="entry name" value="DUF4296"/>
</dbReference>
<organism evidence="2">
    <name type="scientific">Ignavibacterium album</name>
    <dbReference type="NCBI Taxonomy" id="591197"/>
    <lineage>
        <taxon>Bacteria</taxon>
        <taxon>Pseudomonadati</taxon>
        <taxon>Ignavibacteriota</taxon>
        <taxon>Ignavibacteria</taxon>
        <taxon>Ignavibacteriales</taxon>
        <taxon>Ignavibacteriaceae</taxon>
        <taxon>Ignavibacterium</taxon>
    </lineage>
</organism>
<comment type="caution">
    <text evidence="2">The sequence shown here is derived from an EMBL/GenBank/DDBJ whole genome shotgun (WGS) entry which is preliminary data.</text>
</comment>
<dbReference type="AlphaFoldDB" id="A0A832G630"/>
<reference evidence="2" key="1">
    <citation type="journal article" date="2020" name="mSystems">
        <title>Genome- and Community-Level Interaction Insights into Carbon Utilization and Element Cycling Functions of Hydrothermarchaeota in Hydrothermal Sediment.</title>
        <authorList>
            <person name="Zhou Z."/>
            <person name="Liu Y."/>
            <person name="Xu W."/>
            <person name="Pan J."/>
            <person name="Luo Z.H."/>
            <person name="Li M."/>
        </authorList>
    </citation>
    <scope>NUCLEOTIDE SEQUENCE [LARGE SCALE GENOMIC DNA]</scope>
    <source>
        <strain evidence="2">SpSt-500</strain>
    </source>
</reference>
<name>A0A832G630_9BACT</name>
<evidence type="ECO:0000313" key="2">
    <source>
        <dbReference type="EMBL" id="HGT46781.1"/>
    </source>
</evidence>
<dbReference type="PROSITE" id="PS51257">
    <property type="entry name" value="PROKAR_LIPOPROTEIN"/>
    <property type="match status" value="1"/>
</dbReference>
<feature type="domain" description="DUF4296" evidence="1">
    <location>
        <begin position="40"/>
        <end position="95"/>
    </location>
</feature>
<accession>A0A832G630</accession>
<protein>
    <submittedName>
        <fullName evidence="2">DUF4296 domain-containing protein</fullName>
    </submittedName>
</protein>
<sequence>MNRNFYILLLSIVLFISCEEKPPVEENKFVKVYAELISAPDSISVDSTKYYEYKKEVFSDFNLTEKDYEQTIEFYNKDPKRWEDFFNKVVKHIEAIDDSSQTSL</sequence>
<evidence type="ECO:0000259" key="1">
    <source>
        <dbReference type="Pfam" id="PF14129"/>
    </source>
</evidence>
<proteinExistence type="predicted"/>
<dbReference type="EMBL" id="DSVI01000004">
    <property type="protein sequence ID" value="HGT46781.1"/>
    <property type="molecule type" value="Genomic_DNA"/>
</dbReference>
<gene>
    <name evidence="2" type="ORF">ENS56_01960</name>
</gene>
<dbReference type="Pfam" id="PF14129">
    <property type="entry name" value="DUF4296"/>
    <property type="match status" value="1"/>
</dbReference>